<feature type="transmembrane region" description="Helical" evidence="7">
    <location>
        <begin position="84"/>
        <end position="106"/>
    </location>
</feature>
<gene>
    <name evidence="9" type="ORF">EJB05_46661</name>
</gene>
<comment type="caution">
    <text evidence="9">The sequence shown here is derived from an EMBL/GenBank/DDBJ whole genome shotgun (WGS) entry which is preliminary data.</text>
</comment>
<feature type="transmembrane region" description="Helical" evidence="7">
    <location>
        <begin position="20"/>
        <end position="40"/>
    </location>
</feature>
<evidence type="ECO:0000256" key="1">
    <source>
        <dbReference type="ARBA" id="ARBA00004141"/>
    </source>
</evidence>
<organism evidence="9 10">
    <name type="scientific">Eragrostis curvula</name>
    <name type="common">weeping love grass</name>
    <dbReference type="NCBI Taxonomy" id="38414"/>
    <lineage>
        <taxon>Eukaryota</taxon>
        <taxon>Viridiplantae</taxon>
        <taxon>Streptophyta</taxon>
        <taxon>Embryophyta</taxon>
        <taxon>Tracheophyta</taxon>
        <taxon>Spermatophyta</taxon>
        <taxon>Magnoliopsida</taxon>
        <taxon>Liliopsida</taxon>
        <taxon>Poales</taxon>
        <taxon>Poaceae</taxon>
        <taxon>PACMAD clade</taxon>
        <taxon>Chloridoideae</taxon>
        <taxon>Eragrostideae</taxon>
        <taxon>Eragrostidinae</taxon>
        <taxon>Eragrostis</taxon>
    </lineage>
</organism>
<feature type="transmembrane region" description="Helical" evidence="7">
    <location>
        <begin position="459"/>
        <end position="478"/>
    </location>
</feature>
<comment type="similarity">
    <text evidence="2">Belongs to the drug/metabolite transporter (DMT) superfamily. Plant drug/metabolite exporter (P-DME) (TC 2.A.7.4) family.</text>
</comment>
<evidence type="ECO:0000256" key="5">
    <source>
        <dbReference type="ARBA" id="ARBA00023136"/>
    </source>
</evidence>
<feature type="transmembrane region" description="Helical" evidence="7">
    <location>
        <begin position="52"/>
        <end position="72"/>
    </location>
</feature>
<proteinExistence type="inferred from homology"/>
<name>A0A5J9TNL2_9POAL</name>
<feature type="domain" description="EamA" evidence="8">
    <location>
        <begin position="196"/>
        <end position="334"/>
    </location>
</feature>
<dbReference type="EMBL" id="RWGY01000039">
    <property type="protein sequence ID" value="TVU12993.1"/>
    <property type="molecule type" value="Genomic_DNA"/>
</dbReference>
<evidence type="ECO:0000313" key="9">
    <source>
        <dbReference type="EMBL" id="TVU12993.1"/>
    </source>
</evidence>
<feature type="transmembrane region" description="Helical" evidence="7">
    <location>
        <begin position="573"/>
        <end position="591"/>
    </location>
</feature>
<feature type="transmembrane region" description="Helical" evidence="7">
    <location>
        <begin position="262"/>
        <end position="283"/>
    </location>
</feature>
<dbReference type="InterPro" id="IPR037185">
    <property type="entry name" value="EmrE-like"/>
</dbReference>
<feature type="compositionally biased region" description="Polar residues" evidence="6">
    <location>
        <begin position="358"/>
        <end position="368"/>
    </location>
</feature>
<feature type="transmembrane region" description="Helical" evidence="7">
    <location>
        <begin position="731"/>
        <end position="750"/>
    </location>
</feature>
<dbReference type="Pfam" id="PF00892">
    <property type="entry name" value="EamA"/>
    <property type="match status" value="4"/>
</dbReference>
<feature type="transmembrane region" description="Helical" evidence="7">
    <location>
        <begin position="603"/>
        <end position="624"/>
    </location>
</feature>
<dbReference type="PANTHER" id="PTHR31218">
    <property type="entry name" value="WAT1-RELATED PROTEIN"/>
    <property type="match status" value="1"/>
</dbReference>
<dbReference type="InterPro" id="IPR030184">
    <property type="entry name" value="WAT1-related"/>
</dbReference>
<protein>
    <recommendedName>
        <fullName evidence="8">EamA domain-containing protein</fullName>
    </recommendedName>
</protein>
<dbReference type="OrthoDB" id="1728340at2759"/>
<feature type="compositionally biased region" description="Basic and acidic residues" evidence="6">
    <location>
        <begin position="346"/>
        <end position="357"/>
    </location>
</feature>
<feature type="transmembrane region" description="Helical" evidence="7">
    <location>
        <begin position="290"/>
        <end position="310"/>
    </location>
</feature>
<reference evidence="9 10" key="1">
    <citation type="journal article" date="2019" name="Sci. Rep.">
        <title>A high-quality genome of Eragrostis curvula grass provides insights into Poaceae evolution and supports new strategies to enhance forage quality.</title>
        <authorList>
            <person name="Carballo J."/>
            <person name="Santos B.A.C.M."/>
            <person name="Zappacosta D."/>
            <person name="Garbus I."/>
            <person name="Selva J.P."/>
            <person name="Gallo C.A."/>
            <person name="Diaz A."/>
            <person name="Albertini E."/>
            <person name="Caccamo M."/>
            <person name="Echenique V."/>
        </authorList>
    </citation>
    <scope>NUCLEOTIDE SEQUENCE [LARGE SCALE GENOMIC DNA]</scope>
    <source>
        <strain evidence="10">cv. Victoria</strain>
        <tissue evidence="9">Leaf</tissue>
    </source>
</reference>
<accession>A0A5J9TNL2</accession>
<feature type="transmembrane region" description="Helical" evidence="7">
    <location>
        <begin position="395"/>
        <end position="414"/>
    </location>
</feature>
<feature type="non-terminal residue" evidence="9">
    <location>
        <position position="1"/>
    </location>
</feature>
<feature type="transmembrane region" description="Helical" evidence="7">
    <location>
        <begin position="145"/>
        <end position="165"/>
    </location>
</feature>
<feature type="transmembrane region" description="Helical" evidence="7">
    <location>
        <begin position="112"/>
        <end position="133"/>
    </location>
</feature>
<feature type="transmembrane region" description="Helical" evidence="7">
    <location>
        <begin position="194"/>
        <end position="213"/>
    </location>
</feature>
<keyword evidence="3 7" id="KW-0812">Transmembrane</keyword>
<evidence type="ECO:0000256" key="2">
    <source>
        <dbReference type="ARBA" id="ARBA00007635"/>
    </source>
</evidence>
<sequence>MAIEVKRSKAMWGMARLDEWKPVIAMLVFDLISAVTTALIKKALEEGLDRLVLITLRQLVATVFLAPIAYFKERSTRPKLTVEILVYLFFSAAFGAALSQYTFFYGLQYTTATFAITFTNMAPVLTFLIAVLLRVESLNMKSKAGVAKIIGTLMSFAGVMLLTLYKGVALTHQVVSSVSPDHHEAPAEPSKKNWTLGTVALLANCLCFSFWLLLQSKLTKKYPALYSSTAYMFLISSLQGGGLTAAIQRRASVWALTKPAEIVAVLYTGIMGSGVGYLLMTWCVEKKGPVFTSSFIPIIQIMVAMMDFFFLHENLYLGSVLGSILMILGLYILLWGKNRDATVAATKEEEQDKEKQANQKGQDTQQSHQIKVGSVIDSPLHRLLDMWSAGCTEQWMPTVAMVSTNIVIAIMTALLKQALNQGMNRLVLITFRQMVATVFLGPIAYFKERKTRPKFTLEIFMYMFLSGIIGPVLLQYTLFVGLEYTTATFAATFSNMLPVATFLISLAFRYEALDVRSRSGSAKISGTLISLGGAMMLTFYKGSTLTGHNPSSSGSTASINGESHTGAHGTVRWVLGSVSMLANVVGFALWLMLQRKFTKKYPAIYTSTAFMSLFSFFQAGALALSIQRTSISVWAIKGKIEIVTVVYCVRSLAGLMYNNLVAFVVSIIWAEVCCRMIDVPCDQGVVASGIGYLLLTYCVEKRGPVFTSAFSPLSQIFVAGIDLFILHEPLYLGSVLGSVLVIIGLYLVLWGKKEESASAMASAKPVQADVLKLEEPV</sequence>
<evidence type="ECO:0000256" key="7">
    <source>
        <dbReference type="SAM" id="Phobius"/>
    </source>
</evidence>
<feature type="transmembrane region" description="Helical" evidence="7">
    <location>
        <begin position="225"/>
        <end position="247"/>
    </location>
</feature>
<dbReference type="GO" id="GO:0022857">
    <property type="term" value="F:transmembrane transporter activity"/>
    <property type="evidence" value="ECO:0007669"/>
    <property type="project" value="InterPro"/>
</dbReference>
<feature type="domain" description="EamA" evidence="8">
    <location>
        <begin position="22"/>
        <end position="163"/>
    </location>
</feature>
<evidence type="ECO:0000313" key="10">
    <source>
        <dbReference type="Proteomes" id="UP000324897"/>
    </source>
</evidence>
<comment type="subcellular location">
    <subcellularLocation>
        <location evidence="1">Membrane</location>
        <topology evidence="1">Multi-pass membrane protein</topology>
    </subcellularLocation>
</comment>
<dbReference type="InterPro" id="IPR000620">
    <property type="entry name" value="EamA_dom"/>
</dbReference>
<feature type="transmembrane region" description="Helical" evidence="7">
    <location>
        <begin position="316"/>
        <end position="334"/>
    </location>
</feature>
<dbReference type="GO" id="GO:0016020">
    <property type="term" value="C:membrane"/>
    <property type="evidence" value="ECO:0007669"/>
    <property type="project" value="UniProtKB-SubCell"/>
</dbReference>
<feature type="transmembrane region" description="Helical" evidence="7">
    <location>
        <begin position="644"/>
        <end position="670"/>
    </location>
</feature>
<feature type="region of interest" description="Disordered" evidence="6">
    <location>
        <begin position="346"/>
        <end position="368"/>
    </location>
</feature>
<keyword evidence="4 7" id="KW-1133">Transmembrane helix</keyword>
<keyword evidence="10" id="KW-1185">Reference proteome</keyword>
<dbReference type="Gramene" id="TVU12993">
    <property type="protein sequence ID" value="TVU12993"/>
    <property type="gene ID" value="EJB05_46661"/>
</dbReference>
<dbReference type="Proteomes" id="UP000324897">
    <property type="component" value="Chromosome 3"/>
</dbReference>
<feature type="transmembrane region" description="Helical" evidence="7">
    <location>
        <begin position="484"/>
        <end position="508"/>
    </location>
</feature>
<feature type="domain" description="EamA" evidence="8">
    <location>
        <begin position="400"/>
        <end position="536"/>
    </location>
</feature>
<evidence type="ECO:0000256" key="3">
    <source>
        <dbReference type="ARBA" id="ARBA00022692"/>
    </source>
</evidence>
<feature type="domain" description="EamA" evidence="8">
    <location>
        <begin position="684"/>
        <end position="749"/>
    </location>
</feature>
<dbReference type="AlphaFoldDB" id="A0A5J9TNL2"/>
<dbReference type="SUPFAM" id="SSF103481">
    <property type="entry name" value="Multidrug resistance efflux transporter EmrE"/>
    <property type="match status" value="4"/>
</dbReference>
<evidence type="ECO:0000256" key="6">
    <source>
        <dbReference type="SAM" id="MobiDB-lite"/>
    </source>
</evidence>
<evidence type="ECO:0000256" key="4">
    <source>
        <dbReference type="ARBA" id="ARBA00022989"/>
    </source>
</evidence>
<evidence type="ECO:0000259" key="8">
    <source>
        <dbReference type="Pfam" id="PF00892"/>
    </source>
</evidence>
<feature type="transmembrane region" description="Helical" evidence="7">
    <location>
        <begin position="426"/>
        <end position="447"/>
    </location>
</feature>
<keyword evidence="5 7" id="KW-0472">Membrane</keyword>